<feature type="chain" id="PRO_5026683295" evidence="10">
    <location>
        <begin position="25"/>
        <end position="754"/>
    </location>
</feature>
<keyword evidence="5 9" id="KW-0798">TonB box</keyword>
<dbReference type="EMBL" id="JANUTS010000001">
    <property type="protein sequence ID" value="MCS2791319.1"/>
    <property type="molecule type" value="Genomic_DNA"/>
</dbReference>
<keyword evidence="3 8" id="KW-1134">Transmembrane beta strand</keyword>
<evidence type="ECO:0000256" key="7">
    <source>
        <dbReference type="ARBA" id="ARBA00023237"/>
    </source>
</evidence>
<dbReference type="SUPFAM" id="SSF49464">
    <property type="entry name" value="Carboxypeptidase regulatory domain-like"/>
    <property type="match status" value="1"/>
</dbReference>
<evidence type="ECO:0000256" key="10">
    <source>
        <dbReference type="SAM" id="SignalP"/>
    </source>
</evidence>
<dbReference type="Pfam" id="PF13715">
    <property type="entry name" value="CarbopepD_reg_2"/>
    <property type="match status" value="1"/>
</dbReference>
<feature type="domain" description="TonB-dependent receptor-like beta-barrel" evidence="11">
    <location>
        <begin position="294"/>
        <end position="709"/>
    </location>
</feature>
<keyword evidence="14" id="KW-0675">Receptor</keyword>
<dbReference type="InterPro" id="IPR037066">
    <property type="entry name" value="Plug_dom_sf"/>
</dbReference>
<keyword evidence="6 8" id="KW-0472">Membrane</keyword>
<dbReference type="InterPro" id="IPR039426">
    <property type="entry name" value="TonB-dep_rcpt-like"/>
</dbReference>
<comment type="similarity">
    <text evidence="8 9">Belongs to the TonB-dependent receptor family.</text>
</comment>
<dbReference type="AlphaFoldDB" id="A0A6N2VIB0"/>
<protein>
    <submittedName>
        <fullName evidence="13 14">TonB-dependent receptor</fullName>
    </submittedName>
</protein>
<dbReference type="PROSITE" id="PS52016">
    <property type="entry name" value="TONB_DEPENDENT_REC_3"/>
    <property type="match status" value="1"/>
</dbReference>
<evidence type="ECO:0000256" key="4">
    <source>
        <dbReference type="ARBA" id="ARBA00022692"/>
    </source>
</evidence>
<feature type="signal peptide" evidence="10">
    <location>
        <begin position="1"/>
        <end position="24"/>
    </location>
</feature>
<dbReference type="Gene3D" id="2.40.170.20">
    <property type="entry name" value="TonB-dependent receptor, beta-barrel domain"/>
    <property type="match status" value="1"/>
</dbReference>
<evidence type="ECO:0000259" key="12">
    <source>
        <dbReference type="Pfam" id="PF07715"/>
    </source>
</evidence>
<dbReference type="GO" id="GO:0009279">
    <property type="term" value="C:cell outer membrane"/>
    <property type="evidence" value="ECO:0007669"/>
    <property type="project" value="UniProtKB-SubCell"/>
</dbReference>
<evidence type="ECO:0000256" key="9">
    <source>
        <dbReference type="RuleBase" id="RU003357"/>
    </source>
</evidence>
<dbReference type="InterPro" id="IPR000531">
    <property type="entry name" value="Beta-barrel_TonB"/>
</dbReference>
<accession>A0A6N2VIB0</accession>
<dbReference type="Proteomes" id="UP001204548">
    <property type="component" value="Unassembled WGS sequence"/>
</dbReference>
<feature type="domain" description="TonB-dependent receptor plug" evidence="12">
    <location>
        <begin position="141"/>
        <end position="219"/>
    </location>
</feature>
<dbReference type="InterPro" id="IPR012910">
    <property type="entry name" value="Plug_dom"/>
</dbReference>
<dbReference type="SUPFAM" id="SSF56935">
    <property type="entry name" value="Porins"/>
    <property type="match status" value="1"/>
</dbReference>
<reference evidence="14" key="1">
    <citation type="submission" date="2019-11" db="EMBL/GenBank/DDBJ databases">
        <authorList>
            <person name="Feng L."/>
        </authorList>
    </citation>
    <scope>NUCLEOTIDE SEQUENCE</scope>
    <source>
        <strain evidence="14">BfaecisLFYP10</strain>
    </source>
</reference>
<evidence type="ECO:0000256" key="1">
    <source>
        <dbReference type="ARBA" id="ARBA00004571"/>
    </source>
</evidence>
<organism evidence="14">
    <name type="scientific">Bacteroides faecis</name>
    <dbReference type="NCBI Taxonomy" id="674529"/>
    <lineage>
        <taxon>Bacteria</taxon>
        <taxon>Pseudomonadati</taxon>
        <taxon>Bacteroidota</taxon>
        <taxon>Bacteroidia</taxon>
        <taxon>Bacteroidales</taxon>
        <taxon>Bacteroidaceae</taxon>
        <taxon>Bacteroides</taxon>
    </lineage>
</organism>
<dbReference type="RefSeq" id="WP_010535970.1">
    <property type="nucleotide sequence ID" value="NZ_CACRSZ010000053.1"/>
</dbReference>
<dbReference type="Gene3D" id="2.60.40.1120">
    <property type="entry name" value="Carboxypeptidase-like, regulatory domain"/>
    <property type="match status" value="1"/>
</dbReference>
<evidence type="ECO:0000313" key="14">
    <source>
        <dbReference type="EMBL" id="VYT29858.1"/>
    </source>
</evidence>
<keyword evidence="10" id="KW-0732">Signal</keyword>
<evidence type="ECO:0000256" key="3">
    <source>
        <dbReference type="ARBA" id="ARBA00022452"/>
    </source>
</evidence>
<proteinExistence type="inferred from homology"/>
<evidence type="ECO:0000256" key="2">
    <source>
        <dbReference type="ARBA" id="ARBA00022448"/>
    </source>
</evidence>
<sequence>MKKPVTAILSFAFFSCIFLSELSAQQTLILRGRVVDEQTGEALSDANVFDLTSGIGVSTNSYGVYSLSLEKGKRIIRCSVLGYITRTDTLDITSDKVLNFALKPGNYQLKDVEIVADRRHSGQFRLGQQDIQSMPVVGGEPDLMKSLQFLPGVASGNEGANNISVRGSNQWGNLVLLDEAIVFNPNHALSFFSVFNNDAVHNVNLYKSYFPLNYGGRASSVIDVRMKEGNNKESKRKATVGLVSSKVMFEGPLKKDKSSYLVAARFAYPGVTCSLLGNNDDVPNPEMYFYDVNAKFNTIINDRNRIYFSLYSGGDHTVFDELVRGYGMDWGNATSTFRWNHTLNQKTYTNLSAIFSNYYYRYKNYADGLHYLWKSNMQSYQLKYDMEHNTSRNLRIKGGGALHFFTTIPGSIDNYGVFTHVVPYRLNRRKMLDFALYGEVEYRFASRFQLNGGIRLSALRTPSGPDYGASTFIVPEPRAELSYEVNRNHRLNISFNQASQNLHMLSNSSVGIPSDMWVPANEKLKPEIMRQFTAGYEWNQSDRNYTFSLEAFYRKTDHIIDFKDDVNLFMNNTIEKEVEQGESESYGVEFYLSKNRGALTGWASYTLSHARNRLANIRDTEYRPVYDRPHNLKLFLNYNINKRWSLSSTFSYSSGMNLTLPVGKYELHGAVLYIYSSRNGYRAPAFHQLDLSGTYRMRKGTLTCSIINLYGRKNVFSIYAGRGGEEYYKPMDIAQTYKIYLYGIVPSITYSFEF</sequence>
<evidence type="ECO:0000256" key="6">
    <source>
        <dbReference type="ARBA" id="ARBA00023136"/>
    </source>
</evidence>
<evidence type="ECO:0000256" key="5">
    <source>
        <dbReference type="ARBA" id="ARBA00023077"/>
    </source>
</evidence>
<comment type="subcellular location">
    <subcellularLocation>
        <location evidence="1 8">Cell outer membrane</location>
        <topology evidence="1 8">Multi-pass membrane protein</topology>
    </subcellularLocation>
</comment>
<name>A0A6N2VIB0_9BACE</name>
<dbReference type="Gene3D" id="2.170.130.10">
    <property type="entry name" value="TonB-dependent receptor, plug domain"/>
    <property type="match status" value="1"/>
</dbReference>
<gene>
    <name evidence="14" type="ORF">BFLFYP10_02251</name>
    <name evidence="13" type="ORF">NXW97_04710</name>
</gene>
<dbReference type="PROSITE" id="PS51257">
    <property type="entry name" value="PROKAR_LIPOPROTEIN"/>
    <property type="match status" value="1"/>
</dbReference>
<keyword evidence="7 8" id="KW-0998">Cell outer membrane</keyword>
<dbReference type="Pfam" id="PF07715">
    <property type="entry name" value="Plug"/>
    <property type="match status" value="1"/>
</dbReference>
<keyword evidence="4 8" id="KW-0812">Transmembrane</keyword>
<evidence type="ECO:0000313" key="13">
    <source>
        <dbReference type="EMBL" id="MCS2791319.1"/>
    </source>
</evidence>
<dbReference type="InterPro" id="IPR036942">
    <property type="entry name" value="Beta-barrel_TonB_sf"/>
</dbReference>
<dbReference type="EMBL" id="CACRSZ010000053">
    <property type="protein sequence ID" value="VYT29858.1"/>
    <property type="molecule type" value="Genomic_DNA"/>
</dbReference>
<evidence type="ECO:0000256" key="8">
    <source>
        <dbReference type="PROSITE-ProRule" id="PRU01360"/>
    </source>
</evidence>
<keyword evidence="2 8" id="KW-0813">Transport</keyword>
<evidence type="ECO:0000259" key="11">
    <source>
        <dbReference type="Pfam" id="PF00593"/>
    </source>
</evidence>
<reference evidence="13" key="2">
    <citation type="submission" date="2022-08" db="EMBL/GenBank/DDBJ databases">
        <title>Genome Sequencing of Bacteroides fragilis Group Isolates with Nanopore Technology.</title>
        <authorList>
            <person name="Tisza M.J."/>
            <person name="Smith D."/>
            <person name="Dekker J.P."/>
        </authorList>
    </citation>
    <scope>NUCLEOTIDE SEQUENCE</scope>
    <source>
        <strain evidence="13">BFG-351</strain>
    </source>
</reference>
<dbReference type="InterPro" id="IPR008969">
    <property type="entry name" value="CarboxyPept-like_regulatory"/>
</dbReference>
<dbReference type="Pfam" id="PF00593">
    <property type="entry name" value="TonB_dep_Rec_b-barrel"/>
    <property type="match status" value="1"/>
</dbReference>